<dbReference type="SUPFAM" id="SSF75304">
    <property type="entry name" value="Amidase signature (AS) enzymes"/>
    <property type="match status" value="1"/>
</dbReference>
<dbReference type="PANTHER" id="PTHR42678:SF34">
    <property type="entry name" value="OS04G0183300 PROTEIN"/>
    <property type="match status" value="1"/>
</dbReference>
<evidence type="ECO:0000259" key="1">
    <source>
        <dbReference type="Pfam" id="PF01425"/>
    </source>
</evidence>
<reference evidence="2" key="1">
    <citation type="journal article" date="2020" name="Stud. Mycol.">
        <title>101 Dothideomycetes genomes: a test case for predicting lifestyles and emergence of pathogens.</title>
        <authorList>
            <person name="Haridas S."/>
            <person name="Albert R."/>
            <person name="Binder M."/>
            <person name="Bloem J."/>
            <person name="Labutti K."/>
            <person name="Salamov A."/>
            <person name="Andreopoulos B."/>
            <person name="Baker S."/>
            <person name="Barry K."/>
            <person name="Bills G."/>
            <person name="Bluhm B."/>
            <person name="Cannon C."/>
            <person name="Castanera R."/>
            <person name="Culley D."/>
            <person name="Daum C."/>
            <person name="Ezra D."/>
            <person name="Gonzalez J."/>
            <person name="Henrissat B."/>
            <person name="Kuo A."/>
            <person name="Liang C."/>
            <person name="Lipzen A."/>
            <person name="Lutzoni F."/>
            <person name="Magnuson J."/>
            <person name="Mondo S."/>
            <person name="Nolan M."/>
            <person name="Ohm R."/>
            <person name="Pangilinan J."/>
            <person name="Park H.-J."/>
            <person name="Ramirez L."/>
            <person name="Alfaro M."/>
            <person name="Sun H."/>
            <person name="Tritt A."/>
            <person name="Yoshinaga Y."/>
            <person name="Zwiers L.-H."/>
            <person name="Turgeon B."/>
            <person name="Goodwin S."/>
            <person name="Spatafora J."/>
            <person name="Crous P."/>
            <person name="Grigoriev I."/>
        </authorList>
    </citation>
    <scope>NUCLEOTIDE SEQUENCE</scope>
    <source>
        <strain evidence="2">CBS 125425</strain>
    </source>
</reference>
<feature type="domain" description="Amidase" evidence="1">
    <location>
        <begin position="62"/>
        <end position="405"/>
    </location>
</feature>
<name>A0A9P4V678_9PLEO</name>
<proteinExistence type="predicted"/>
<dbReference type="Pfam" id="PF01425">
    <property type="entry name" value="Amidase"/>
    <property type="match status" value="1"/>
</dbReference>
<evidence type="ECO:0000313" key="3">
    <source>
        <dbReference type="Proteomes" id="UP000799444"/>
    </source>
</evidence>
<dbReference type="InterPro" id="IPR023631">
    <property type="entry name" value="Amidase_dom"/>
</dbReference>
<dbReference type="InterPro" id="IPR036928">
    <property type="entry name" value="AS_sf"/>
</dbReference>
<organism evidence="2 3">
    <name type="scientific">Polyplosphaeria fusca</name>
    <dbReference type="NCBI Taxonomy" id="682080"/>
    <lineage>
        <taxon>Eukaryota</taxon>
        <taxon>Fungi</taxon>
        <taxon>Dikarya</taxon>
        <taxon>Ascomycota</taxon>
        <taxon>Pezizomycotina</taxon>
        <taxon>Dothideomycetes</taxon>
        <taxon>Pleosporomycetidae</taxon>
        <taxon>Pleosporales</taxon>
        <taxon>Tetraplosphaeriaceae</taxon>
        <taxon>Polyplosphaeria</taxon>
    </lineage>
</organism>
<keyword evidence="3" id="KW-1185">Reference proteome</keyword>
<dbReference type="OrthoDB" id="566138at2759"/>
<dbReference type="Gene3D" id="3.90.1300.10">
    <property type="entry name" value="Amidase signature (AS) domain"/>
    <property type="match status" value="1"/>
</dbReference>
<dbReference type="PANTHER" id="PTHR42678">
    <property type="entry name" value="AMIDASE"/>
    <property type="match status" value="1"/>
</dbReference>
<gene>
    <name evidence="2" type="ORF">EJ04DRAFT_587960</name>
</gene>
<dbReference type="AlphaFoldDB" id="A0A9P4V678"/>
<dbReference type="Proteomes" id="UP000799444">
    <property type="component" value="Unassembled WGS sequence"/>
</dbReference>
<evidence type="ECO:0000313" key="2">
    <source>
        <dbReference type="EMBL" id="KAF2738226.1"/>
    </source>
</evidence>
<dbReference type="EMBL" id="ML996110">
    <property type="protein sequence ID" value="KAF2738226.1"/>
    <property type="molecule type" value="Genomic_DNA"/>
</dbReference>
<accession>A0A9P4V678</accession>
<sequence length="473" mass="50955">MGPKIDVLTLTATDIRRLLDDKKSNSVELTTAFLDQLNAVISIAPRDRLLKHAQKLDDERLGMPTTCGSIALTEAKAKANAKIIDVLIAAGMIIIGKANMSELGNQKGFRIMSGWSPVGGQTQNPYVEGGVIPGSPWLGQTTPAGSSSGSAVGVVAGFAPLSLGTESDGSIMMPACRAGVYALKLTPGSVDNTGVQPAAPSFDCLGGFAKSVRDLAYLVAIMQGHESGKYIPSETSWEGLKIGFSDPTKWRSYPSAMETVNGFWEQTDKAMFDAAEKIRVLGGKVVQSVLVPSVPSWEEITGAMPDLSELEDLNPYEFKQCFTEILQRFENGPKTIAELIEFNKAHADQELPPGKNNQDFLELAQDDNTTEDIFERNRKALREFASSKVKGLLREHDLDVILGPCDSRTGSVGAASGFPVGNLPLGFAEFNGRPFALHMLAPENEEAKMLRIMAAWEATFPENVKPPPLLVAE</sequence>
<protein>
    <submittedName>
        <fullName evidence="2">Amidase signature enzyme</fullName>
    </submittedName>
</protein>
<comment type="caution">
    <text evidence="2">The sequence shown here is derived from an EMBL/GenBank/DDBJ whole genome shotgun (WGS) entry which is preliminary data.</text>
</comment>